<evidence type="ECO:0000256" key="1">
    <source>
        <dbReference type="SAM" id="Coils"/>
    </source>
</evidence>
<reference evidence="3" key="1">
    <citation type="submission" date="2020-10" db="EMBL/GenBank/DDBJ databases">
        <authorList>
            <person name="Gilroy R."/>
        </authorList>
    </citation>
    <scope>NUCLEOTIDE SEQUENCE</scope>
    <source>
        <strain evidence="3">CHK136-897</strain>
    </source>
</reference>
<evidence type="ECO:0000313" key="3">
    <source>
        <dbReference type="EMBL" id="HIU65302.1"/>
    </source>
</evidence>
<reference evidence="3" key="2">
    <citation type="journal article" date="2021" name="PeerJ">
        <title>Extensive microbial diversity within the chicken gut microbiome revealed by metagenomics and culture.</title>
        <authorList>
            <person name="Gilroy R."/>
            <person name="Ravi A."/>
            <person name="Getino M."/>
            <person name="Pursley I."/>
            <person name="Horton D.L."/>
            <person name="Alikhan N.F."/>
            <person name="Baker D."/>
            <person name="Gharbi K."/>
            <person name="Hall N."/>
            <person name="Watson M."/>
            <person name="Adriaenssens E.M."/>
            <person name="Foster-Nyarko E."/>
            <person name="Jarju S."/>
            <person name="Secka A."/>
            <person name="Antonio M."/>
            <person name="Oren A."/>
            <person name="Chaudhuri R.R."/>
            <person name="La Ragione R."/>
            <person name="Hildebrand F."/>
            <person name="Pallen M.J."/>
        </authorList>
    </citation>
    <scope>NUCLEOTIDE SEQUENCE</scope>
    <source>
        <strain evidence="3">CHK136-897</strain>
    </source>
</reference>
<evidence type="ECO:0000256" key="2">
    <source>
        <dbReference type="SAM" id="MobiDB-lite"/>
    </source>
</evidence>
<accession>A0A9D1SMR3</accession>
<feature type="coiled-coil region" evidence="1">
    <location>
        <begin position="347"/>
        <end position="374"/>
    </location>
</feature>
<dbReference type="EMBL" id="DVNO01000011">
    <property type="protein sequence ID" value="HIU65302.1"/>
    <property type="molecule type" value="Genomic_DNA"/>
</dbReference>
<feature type="compositionally biased region" description="Polar residues" evidence="2">
    <location>
        <begin position="52"/>
        <end position="85"/>
    </location>
</feature>
<comment type="caution">
    <text evidence="3">The sequence shown here is derived from an EMBL/GenBank/DDBJ whole genome shotgun (WGS) entry which is preliminary data.</text>
</comment>
<name>A0A9D1SMR3_9PROT</name>
<organism evidence="3 4">
    <name type="scientific">Candidatus Enterousia avicola</name>
    <dbReference type="NCBI Taxonomy" id="2840787"/>
    <lineage>
        <taxon>Bacteria</taxon>
        <taxon>Pseudomonadati</taxon>
        <taxon>Pseudomonadota</taxon>
        <taxon>Alphaproteobacteria</taxon>
        <taxon>Candidatus Enterousia</taxon>
    </lineage>
</organism>
<evidence type="ECO:0000313" key="4">
    <source>
        <dbReference type="Proteomes" id="UP000824142"/>
    </source>
</evidence>
<keyword evidence="1" id="KW-0175">Coiled coil</keyword>
<gene>
    <name evidence="3" type="ORF">IAC63_01530</name>
</gene>
<dbReference type="Proteomes" id="UP000824142">
    <property type="component" value="Unassembled WGS sequence"/>
</dbReference>
<proteinExistence type="predicted"/>
<sequence length="830" mass="90381">MRNILLFIIAIFIDIADVEAAVRSADTINRQQQTLNDTGSTVVARTTIARNNTTSIPLSQQVTNRTPTASSRDGTGNTVNRSATVTNASARNTAQTSSTARTASNTIARSTTGVSTATQRGTTSSGTVSRSATTTKRTGTVTSPARTARATTIAATTTTNTFGTGYNTCRNAYFTCMDQFCATANDSYRRCVCSSRLTDVQERERALSQTSDQLQDFKNLNIEVIPKTAEEVNAMLSASEGELAITTDSSASAQQLEGIREVLASSKNQALSTLGTLDIAGDINQIWATTDLASGQNIANLTGEALYNAVHSQCVDLVAEQCPSSSTLSMVVSAYGMYIENDCSTLLNSLDSKLVQANSTIRDTEREMNVARLENYNAHNSTAINDCIAQVRKDITADTACGTDYVHCLDITGLYLNRDTGEPIYSANFYQLSNQISLDGDVLTNATNRLIVAELNNKKIYAERGLETCQDIADEVWDEFVRQAIVEIYQGQQEKIRDVKNECLDVVNACYDEQSESLKDFSNVKEELLLGSRLELSEELCQEKLYACSNLYGDPNGNGLELLLSAMHDLTDQKIAAECRSLLEAFAKDTCNVASNDSLHSYPYACRVYAPGDAIYASNYYCNQLQWNPSSDSSDGTIVAPTGYSCPSVKKYKSCEVGYYMATKNYYNEWKYNGTPVAQNACIKCPEGATCPGGTQPPQGLEEDNSKDCGEDYAGSLYQKMVKYATQVCVRPSDYDAIVTGEKSIPTTVLEDVNIVMDSIRVDMAKSLSAECERLGGTWVDTQWVTTSPDGEQNKVGHELFKYFYDETGSNTKWGYCADSESVSTATLGL</sequence>
<protein>
    <submittedName>
        <fullName evidence="3">Uncharacterized protein</fullName>
    </submittedName>
</protein>
<dbReference type="AlphaFoldDB" id="A0A9D1SMR3"/>
<feature type="region of interest" description="Disordered" evidence="2">
    <location>
        <begin position="52"/>
        <end position="148"/>
    </location>
</feature>
<feature type="compositionally biased region" description="Low complexity" evidence="2">
    <location>
        <begin position="86"/>
        <end position="148"/>
    </location>
</feature>